<gene>
    <name evidence="1" type="ORF">SASPL_128907</name>
</gene>
<name>A0A8X8XF23_SALSN</name>
<accession>A0A8X8XF23</accession>
<keyword evidence="2" id="KW-1185">Reference proteome</keyword>
<reference evidence="1" key="2">
    <citation type="submission" date="2020-08" db="EMBL/GenBank/DDBJ databases">
        <title>Plant Genome Project.</title>
        <authorList>
            <person name="Zhang R.-G."/>
        </authorList>
    </citation>
    <scope>NUCLEOTIDE SEQUENCE</scope>
    <source>
        <strain evidence="1">Huo1</strain>
        <tissue evidence="1">Leaf</tissue>
    </source>
</reference>
<dbReference type="EMBL" id="PNBA02000010">
    <property type="protein sequence ID" value="KAG6410838.1"/>
    <property type="molecule type" value="Genomic_DNA"/>
</dbReference>
<proteinExistence type="predicted"/>
<evidence type="ECO:0000313" key="2">
    <source>
        <dbReference type="Proteomes" id="UP000298416"/>
    </source>
</evidence>
<organism evidence="1">
    <name type="scientific">Salvia splendens</name>
    <name type="common">Scarlet sage</name>
    <dbReference type="NCBI Taxonomy" id="180675"/>
    <lineage>
        <taxon>Eukaryota</taxon>
        <taxon>Viridiplantae</taxon>
        <taxon>Streptophyta</taxon>
        <taxon>Embryophyta</taxon>
        <taxon>Tracheophyta</taxon>
        <taxon>Spermatophyta</taxon>
        <taxon>Magnoliopsida</taxon>
        <taxon>eudicotyledons</taxon>
        <taxon>Gunneridae</taxon>
        <taxon>Pentapetalae</taxon>
        <taxon>asterids</taxon>
        <taxon>lamiids</taxon>
        <taxon>Lamiales</taxon>
        <taxon>Lamiaceae</taxon>
        <taxon>Nepetoideae</taxon>
        <taxon>Mentheae</taxon>
        <taxon>Salviinae</taxon>
        <taxon>Salvia</taxon>
        <taxon>Salvia subgen. Calosphace</taxon>
        <taxon>core Calosphace</taxon>
    </lineage>
</organism>
<dbReference type="AlphaFoldDB" id="A0A8X8XF23"/>
<dbReference type="Proteomes" id="UP000298416">
    <property type="component" value="Unassembled WGS sequence"/>
</dbReference>
<reference evidence="1" key="1">
    <citation type="submission" date="2018-01" db="EMBL/GenBank/DDBJ databases">
        <authorList>
            <person name="Mao J.F."/>
        </authorList>
    </citation>
    <scope>NUCLEOTIDE SEQUENCE</scope>
    <source>
        <strain evidence="1">Huo1</strain>
        <tissue evidence="1">Leaf</tissue>
    </source>
</reference>
<evidence type="ECO:0000313" key="1">
    <source>
        <dbReference type="EMBL" id="KAG6410838.1"/>
    </source>
</evidence>
<comment type="caution">
    <text evidence="1">The sequence shown here is derived from an EMBL/GenBank/DDBJ whole genome shotgun (WGS) entry which is preliminary data.</text>
</comment>
<sequence>MDPIMPLSQTAFLYVDGWEPKDDHLLLEYLEIEKVIAEKAGQPVDFTGPFVEEVHAELAEEFAKWHEPAVENEFVIAYYLRDEPEYDRLLWVFGPDAASKDDMGEVVGPSKCNGRSELGFG</sequence>
<protein>
    <submittedName>
        <fullName evidence="1">Uncharacterized protein</fullName>
    </submittedName>
</protein>